<name>A0A5N0US59_9PSEU</name>
<dbReference type="Gene3D" id="1.10.10.10">
    <property type="entry name" value="Winged helix-like DNA-binding domain superfamily/Winged helix DNA-binding domain"/>
    <property type="match status" value="2"/>
</dbReference>
<sequence length="296" mass="32221">MEATTGFLLWRVSTKWRAAVDRAVAPLGLTHAQFSLLGALSGLSRSGQRPRQRELAEHTGLEPIFVSKLARALEKSGLVERPTDPDDPRAVRVTLTEHGQRIAMEAAGLVHELHTQLTAPLGGPEAPRTLELCEILLDLLDETPATQHGRNEDPMTRTFNGRDINEAAVATREVLTTLLAKAGLSFAEWAALRAAAERPAVRADLVADVVRPGMVLDVEIEHALHQLEEGGLVQSTDEEEVGATAKGIELFERITSESAHVGDQLFEGIDEAEIQVAQRVLRQVTQRATKVRAQLG</sequence>
<dbReference type="InterPro" id="IPR039422">
    <property type="entry name" value="MarR/SlyA-like"/>
</dbReference>
<feature type="domain" description="HTH marR-type" evidence="4">
    <location>
        <begin position="2"/>
        <end position="138"/>
    </location>
</feature>
<dbReference type="InterPro" id="IPR000835">
    <property type="entry name" value="HTH_MarR-typ"/>
</dbReference>
<dbReference type="GO" id="GO:0003677">
    <property type="term" value="F:DNA binding"/>
    <property type="evidence" value="ECO:0007669"/>
    <property type="project" value="UniProtKB-KW"/>
</dbReference>
<dbReference type="EMBL" id="VMNW02000064">
    <property type="protein sequence ID" value="KAA9154600.1"/>
    <property type="molecule type" value="Genomic_DNA"/>
</dbReference>
<dbReference type="PANTHER" id="PTHR33164">
    <property type="entry name" value="TRANSCRIPTIONAL REGULATOR, MARR FAMILY"/>
    <property type="match status" value="1"/>
</dbReference>
<organism evidence="5 6">
    <name type="scientific">Amycolatopsis acidicola</name>
    <dbReference type="NCBI Taxonomy" id="2596893"/>
    <lineage>
        <taxon>Bacteria</taxon>
        <taxon>Bacillati</taxon>
        <taxon>Actinomycetota</taxon>
        <taxon>Actinomycetes</taxon>
        <taxon>Pseudonocardiales</taxon>
        <taxon>Pseudonocardiaceae</taxon>
        <taxon>Amycolatopsis</taxon>
    </lineage>
</organism>
<reference evidence="5" key="1">
    <citation type="submission" date="2019-09" db="EMBL/GenBank/DDBJ databases">
        <authorList>
            <person name="Teo W.F.A."/>
            <person name="Duangmal K."/>
        </authorList>
    </citation>
    <scope>NUCLEOTIDE SEQUENCE [LARGE SCALE GENOMIC DNA]</scope>
    <source>
        <strain evidence="5">K81G1</strain>
    </source>
</reference>
<keyword evidence="6" id="KW-1185">Reference proteome</keyword>
<dbReference type="InterPro" id="IPR036390">
    <property type="entry name" value="WH_DNA-bd_sf"/>
</dbReference>
<evidence type="ECO:0000256" key="1">
    <source>
        <dbReference type="ARBA" id="ARBA00023015"/>
    </source>
</evidence>
<proteinExistence type="predicted"/>
<dbReference type="Pfam" id="PF12802">
    <property type="entry name" value="MarR_2"/>
    <property type="match status" value="1"/>
</dbReference>
<keyword evidence="2 5" id="KW-0238">DNA-binding</keyword>
<dbReference type="AlphaFoldDB" id="A0A5N0US59"/>
<evidence type="ECO:0000256" key="2">
    <source>
        <dbReference type="ARBA" id="ARBA00023125"/>
    </source>
</evidence>
<evidence type="ECO:0000313" key="6">
    <source>
        <dbReference type="Proteomes" id="UP000319769"/>
    </source>
</evidence>
<accession>A0A5N0US59</accession>
<gene>
    <name evidence="5" type="ORF">FPZ12_031760</name>
</gene>
<evidence type="ECO:0000313" key="5">
    <source>
        <dbReference type="EMBL" id="KAA9154600.1"/>
    </source>
</evidence>
<dbReference type="OrthoDB" id="9806864at2"/>
<dbReference type="Proteomes" id="UP000319769">
    <property type="component" value="Unassembled WGS sequence"/>
</dbReference>
<dbReference type="PROSITE" id="PS50995">
    <property type="entry name" value="HTH_MARR_2"/>
    <property type="match status" value="1"/>
</dbReference>
<dbReference type="InterPro" id="IPR036388">
    <property type="entry name" value="WH-like_DNA-bd_sf"/>
</dbReference>
<evidence type="ECO:0000256" key="3">
    <source>
        <dbReference type="ARBA" id="ARBA00023163"/>
    </source>
</evidence>
<dbReference type="SUPFAM" id="SSF46785">
    <property type="entry name" value="Winged helix' DNA-binding domain"/>
    <property type="match status" value="2"/>
</dbReference>
<dbReference type="GO" id="GO:0003700">
    <property type="term" value="F:DNA-binding transcription factor activity"/>
    <property type="evidence" value="ECO:0007669"/>
    <property type="project" value="InterPro"/>
</dbReference>
<evidence type="ECO:0000259" key="4">
    <source>
        <dbReference type="PROSITE" id="PS50995"/>
    </source>
</evidence>
<comment type="caution">
    <text evidence="5">The sequence shown here is derived from an EMBL/GenBank/DDBJ whole genome shotgun (WGS) entry which is preliminary data.</text>
</comment>
<dbReference type="SMART" id="SM00347">
    <property type="entry name" value="HTH_MARR"/>
    <property type="match status" value="2"/>
</dbReference>
<dbReference type="RefSeq" id="WP_144756745.1">
    <property type="nucleotide sequence ID" value="NZ_VMNW02000064.1"/>
</dbReference>
<dbReference type="PANTHER" id="PTHR33164:SF64">
    <property type="entry name" value="TRANSCRIPTIONAL REGULATOR SLYA"/>
    <property type="match status" value="1"/>
</dbReference>
<protein>
    <submittedName>
        <fullName evidence="5">Winged helix DNA-binding protein</fullName>
    </submittedName>
</protein>
<keyword evidence="3" id="KW-0804">Transcription</keyword>
<dbReference type="GO" id="GO:0006950">
    <property type="term" value="P:response to stress"/>
    <property type="evidence" value="ECO:0007669"/>
    <property type="project" value="TreeGrafter"/>
</dbReference>
<keyword evidence="1" id="KW-0805">Transcription regulation</keyword>